<reference evidence="1" key="1">
    <citation type="journal article" date="2022" name="bioRxiv">
        <title>Sequencing and chromosome-scale assembly of the giantPleurodeles waltlgenome.</title>
        <authorList>
            <person name="Brown T."/>
            <person name="Elewa A."/>
            <person name="Iarovenko S."/>
            <person name="Subramanian E."/>
            <person name="Araus A.J."/>
            <person name="Petzold A."/>
            <person name="Susuki M."/>
            <person name="Suzuki K.-i.T."/>
            <person name="Hayashi T."/>
            <person name="Toyoda A."/>
            <person name="Oliveira C."/>
            <person name="Osipova E."/>
            <person name="Leigh N.D."/>
            <person name="Simon A."/>
            <person name="Yun M.H."/>
        </authorList>
    </citation>
    <scope>NUCLEOTIDE SEQUENCE</scope>
    <source>
        <strain evidence="1">20211129_DDA</strain>
        <tissue evidence="1">Liver</tissue>
    </source>
</reference>
<comment type="caution">
    <text evidence="1">The sequence shown here is derived from an EMBL/GenBank/DDBJ whole genome shotgun (WGS) entry which is preliminary data.</text>
</comment>
<dbReference type="EMBL" id="JANPWB010000008">
    <property type="protein sequence ID" value="KAJ1162156.1"/>
    <property type="molecule type" value="Genomic_DNA"/>
</dbReference>
<dbReference type="AlphaFoldDB" id="A0AAV7SB45"/>
<evidence type="ECO:0000313" key="2">
    <source>
        <dbReference type="Proteomes" id="UP001066276"/>
    </source>
</evidence>
<keyword evidence="2" id="KW-1185">Reference proteome</keyword>
<name>A0AAV7SB45_PLEWA</name>
<sequence>MPQPPGYDVNTKRSYSWGSFQFQRRSSTAPKRLHCRIARSHRSAYGGLVAGGAQSAGTLNCCSTPGRGDLRCRLPRAARSGVGPGPQGSAACRAQVTGTPGLAEAPEGLGCPGLLEEGAWETIAPLGEKRSLGSFDVRGGGGRPPGRGATLLAGRAGPAGSAAWIALSASDWRVCLRHLGA</sequence>
<evidence type="ECO:0000313" key="1">
    <source>
        <dbReference type="EMBL" id="KAJ1162156.1"/>
    </source>
</evidence>
<protein>
    <submittedName>
        <fullName evidence="1">Uncharacterized protein</fullName>
    </submittedName>
</protein>
<accession>A0AAV7SB45</accession>
<proteinExistence type="predicted"/>
<organism evidence="1 2">
    <name type="scientific">Pleurodeles waltl</name>
    <name type="common">Iberian ribbed newt</name>
    <dbReference type="NCBI Taxonomy" id="8319"/>
    <lineage>
        <taxon>Eukaryota</taxon>
        <taxon>Metazoa</taxon>
        <taxon>Chordata</taxon>
        <taxon>Craniata</taxon>
        <taxon>Vertebrata</taxon>
        <taxon>Euteleostomi</taxon>
        <taxon>Amphibia</taxon>
        <taxon>Batrachia</taxon>
        <taxon>Caudata</taxon>
        <taxon>Salamandroidea</taxon>
        <taxon>Salamandridae</taxon>
        <taxon>Pleurodelinae</taxon>
        <taxon>Pleurodeles</taxon>
    </lineage>
</organism>
<dbReference type="Proteomes" id="UP001066276">
    <property type="component" value="Chromosome 4_2"/>
</dbReference>
<gene>
    <name evidence="1" type="ORF">NDU88_002632</name>
</gene>